<keyword evidence="4" id="KW-1185">Reference proteome</keyword>
<dbReference type="GO" id="GO:0008270">
    <property type="term" value="F:zinc ion binding"/>
    <property type="evidence" value="ECO:0007669"/>
    <property type="project" value="InterPro"/>
</dbReference>
<accession>A0A6A6N0C4</accession>
<organism evidence="3 4">
    <name type="scientific">Hevea brasiliensis</name>
    <name type="common">Para rubber tree</name>
    <name type="synonym">Siphonia brasiliensis</name>
    <dbReference type="NCBI Taxonomy" id="3981"/>
    <lineage>
        <taxon>Eukaryota</taxon>
        <taxon>Viridiplantae</taxon>
        <taxon>Streptophyta</taxon>
        <taxon>Embryophyta</taxon>
        <taxon>Tracheophyta</taxon>
        <taxon>Spermatophyta</taxon>
        <taxon>Magnoliopsida</taxon>
        <taxon>eudicotyledons</taxon>
        <taxon>Gunneridae</taxon>
        <taxon>Pentapetalae</taxon>
        <taxon>rosids</taxon>
        <taxon>fabids</taxon>
        <taxon>Malpighiales</taxon>
        <taxon>Euphorbiaceae</taxon>
        <taxon>Crotonoideae</taxon>
        <taxon>Micrandreae</taxon>
        <taxon>Hevea</taxon>
    </lineage>
</organism>
<dbReference type="InterPro" id="IPR043502">
    <property type="entry name" value="DNA/RNA_pol_sf"/>
</dbReference>
<dbReference type="PANTHER" id="PTHR11439">
    <property type="entry name" value="GAG-POL-RELATED RETROTRANSPOSON"/>
    <property type="match status" value="1"/>
</dbReference>
<sequence>MDDITLHVLHGLPSEYNGIADALRTRDTSVSFDELYEKLVDYEAYLQRKSISVSSPVTVNAVTRANNSSATHINKNPRPSNGQGQSTGSNRAPQSGNQRSNNRQNTNRVVCQLCDKPGHVVKQCYPSYSKIFVSRHVDFVEDQFPFAQLTCFQPRVHENVVQDWVPHYVLPLSHSIPPVLASSSTPSPSTVVPSGINNSSDTTEHLSGNDIKFINQFISKLGHRFSIKDLGSLNYFLGVKVVRTDRGLFLSQRKYIEDIVDRTSMTGAKPVPTPLAVGNSLSLNDSALLDNPSEYRTIVGSLQYLGLTRPDIAFAVNKLAQFSATPTVNHWATVKRVIRYLIGTIDKGLQFHRHSSLVLHAFSDSDWGGDKDDRSSTSAYVVFLGKNPISWSSKKQRVVAKSSTEAEYRSISATASELCWIRNLLLELAVPLSKPPVIYCDNLGATYVTTKPIFHSRMKHLEIDYHFVHQLVQLGKLRVSHISSQDQLADVLTKALPRSDFGRFLSKIGVSDQPPS</sequence>
<feature type="compositionally biased region" description="Polar residues" evidence="1">
    <location>
        <begin position="66"/>
        <end position="93"/>
    </location>
</feature>
<evidence type="ECO:0000259" key="2">
    <source>
        <dbReference type="Pfam" id="PF07727"/>
    </source>
</evidence>
<dbReference type="Proteomes" id="UP000467840">
    <property type="component" value="Chromosome 10"/>
</dbReference>
<dbReference type="GO" id="GO:0003676">
    <property type="term" value="F:nucleic acid binding"/>
    <property type="evidence" value="ECO:0007669"/>
    <property type="project" value="InterPro"/>
</dbReference>
<comment type="caution">
    <text evidence="3">The sequence shown here is derived from an EMBL/GenBank/DDBJ whole genome shotgun (WGS) entry which is preliminary data.</text>
</comment>
<feature type="compositionally biased region" description="Low complexity" evidence="1">
    <location>
        <begin position="94"/>
        <end position="104"/>
    </location>
</feature>
<evidence type="ECO:0000256" key="1">
    <source>
        <dbReference type="SAM" id="MobiDB-lite"/>
    </source>
</evidence>
<dbReference type="InterPro" id="IPR036875">
    <property type="entry name" value="Znf_CCHC_sf"/>
</dbReference>
<dbReference type="CDD" id="cd09272">
    <property type="entry name" value="RNase_HI_RT_Ty1"/>
    <property type="match status" value="1"/>
</dbReference>
<reference evidence="3 4" key="1">
    <citation type="journal article" date="2020" name="Mol. Plant">
        <title>The Chromosome-Based Rubber Tree Genome Provides New Insights into Spurge Genome Evolution and Rubber Biosynthesis.</title>
        <authorList>
            <person name="Liu J."/>
            <person name="Shi C."/>
            <person name="Shi C.C."/>
            <person name="Li W."/>
            <person name="Zhang Q.J."/>
            <person name="Zhang Y."/>
            <person name="Li K."/>
            <person name="Lu H.F."/>
            <person name="Shi C."/>
            <person name="Zhu S.T."/>
            <person name="Xiao Z.Y."/>
            <person name="Nan H."/>
            <person name="Yue Y."/>
            <person name="Zhu X.G."/>
            <person name="Wu Y."/>
            <person name="Hong X.N."/>
            <person name="Fan G.Y."/>
            <person name="Tong Y."/>
            <person name="Zhang D."/>
            <person name="Mao C.L."/>
            <person name="Liu Y.L."/>
            <person name="Hao S.J."/>
            <person name="Liu W.Q."/>
            <person name="Lv M.Q."/>
            <person name="Zhang H.B."/>
            <person name="Liu Y."/>
            <person name="Hu-Tang G.R."/>
            <person name="Wang J.P."/>
            <person name="Wang J.H."/>
            <person name="Sun Y.H."/>
            <person name="Ni S.B."/>
            <person name="Chen W.B."/>
            <person name="Zhang X.C."/>
            <person name="Jiao Y.N."/>
            <person name="Eichler E.E."/>
            <person name="Li G.H."/>
            <person name="Liu X."/>
            <person name="Gao L.Z."/>
        </authorList>
    </citation>
    <scope>NUCLEOTIDE SEQUENCE [LARGE SCALE GENOMIC DNA]</scope>
    <source>
        <strain evidence="4">cv. GT1</strain>
        <tissue evidence="3">Leaf</tissue>
    </source>
</reference>
<dbReference type="EMBL" id="JAAGAX010000003">
    <property type="protein sequence ID" value="KAF2319541.1"/>
    <property type="molecule type" value="Genomic_DNA"/>
</dbReference>
<proteinExistence type="predicted"/>
<dbReference type="Pfam" id="PF07727">
    <property type="entry name" value="RVT_2"/>
    <property type="match status" value="1"/>
</dbReference>
<name>A0A6A6N0C4_HEVBR</name>
<protein>
    <recommendedName>
        <fullName evidence="2">Reverse transcriptase Ty1/copia-type domain-containing protein</fullName>
    </recommendedName>
</protein>
<feature type="domain" description="Reverse transcriptase Ty1/copia-type" evidence="2">
    <location>
        <begin position="206"/>
        <end position="275"/>
    </location>
</feature>
<dbReference type="SUPFAM" id="SSF57756">
    <property type="entry name" value="Retrovirus zinc finger-like domains"/>
    <property type="match status" value="1"/>
</dbReference>
<dbReference type="SUPFAM" id="SSF56672">
    <property type="entry name" value="DNA/RNA polymerases"/>
    <property type="match status" value="1"/>
</dbReference>
<dbReference type="AlphaFoldDB" id="A0A6A6N0C4"/>
<dbReference type="PANTHER" id="PTHR11439:SF500">
    <property type="entry name" value="RNA-DIRECTED DNA POLYMERASE"/>
    <property type="match status" value="1"/>
</dbReference>
<gene>
    <name evidence="3" type="ORF">GH714_016881</name>
</gene>
<evidence type="ECO:0000313" key="4">
    <source>
        <dbReference type="Proteomes" id="UP000467840"/>
    </source>
</evidence>
<dbReference type="InterPro" id="IPR013103">
    <property type="entry name" value="RVT_2"/>
</dbReference>
<feature type="region of interest" description="Disordered" evidence="1">
    <location>
        <begin position="66"/>
        <end position="104"/>
    </location>
</feature>
<evidence type="ECO:0000313" key="3">
    <source>
        <dbReference type="EMBL" id="KAF2319541.1"/>
    </source>
</evidence>